<dbReference type="Pfam" id="PF04149">
    <property type="entry name" value="DUF397"/>
    <property type="match status" value="1"/>
</dbReference>
<dbReference type="Proteomes" id="UP000572635">
    <property type="component" value="Unassembled WGS sequence"/>
</dbReference>
<comment type="caution">
    <text evidence="2">The sequence shown here is derived from an EMBL/GenBank/DDBJ whole genome shotgun (WGS) entry which is preliminary data.</text>
</comment>
<evidence type="ECO:0000259" key="1">
    <source>
        <dbReference type="Pfam" id="PF04149"/>
    </source>
</evidence>
<sequence length="66" mass="7033">MYSSTRDTGLRFRKSSYSNPSNCVEVADIPGGDAAMRDSMNPRDGYFAVPGTEWAALLGAVKTGSV</sequence>
<keyword evidence="3" id="KW-1185">Reference proteome</keyword>
<accession>A0A7W8QPX5</accession>
<proteinExistence type="predicted"/>
<reference evidence="2 3" key="1">
    <citation type="submission" date="2020-08" db="EMBL/GenBank/DDBJ databases">
        <title>Sequencing the genomes of 1000 actinobacteria strains.</title>
        <authorList>
            <person name="Klenk H.-P."/>
        </authorList>
    </citation>
    <scope>NUCLEOTIDE SEQUENCE [LARGE SCALE GENOMIC DNA]</scope>
    <source>
        <strain evidence="2 3">DSM 44551</strain>
    </source>
</reference>
<name>A0A7W8QPX5_9ACTN</name>
<dbReference type="AlphaFoldDB" id="A0A7W8QPX5"/>
<dbReference type="InterPro" id="IPR007278">
    <property type="entry name" value="DUF397"/>
</dbReference>
<gene>
    <name evidence="2" type="ORF">HDA36_004108</name>
</gene>
<organism evidence="2 3">
    <name type="scientific">Nocardiopsis composta</name>
    <dbReference type="NCBI Taxonomy" id="157465"/>
    <lineage>
        <taxon>Bacteria</taxon>
        <taxon>Bacillati</taxon>
        <taxon>Actinomycetota</taxon>
        <taxon>Actinomycetes</taxon>
        <taxon>Streptosporangiales</taxon>
        <taxon>Nocardiopsidaceae</taxon>
        <taxon>Nocardiopsis</taxon>
    </lineage>
</organism>
<dbReference type="EMBL" id="JACHDB010000001">
    <property type="protein sequence ID" value="MBB5434024.1"/>
    <property type="molecule type" value="Genomic_DNA"/>
</dbReference>
<feature type="domain" description="DUF397" evidence="1">
    <location>
        <begin position="11"/>
        <end position="62"/>
    </location>
</feature>
<dbReference type="RefSeq" id="WP_184394292.1">
    <property type="nucleotide sequence ID" value="NZ_BAAAJD010000124.1"/>
</dbReference>
<evidence type="ECO:0000313" key="2">
    <source>
        <dbReference type="EMBL" id="MBB5434024.1"/>
    </source>
</evidence>
<protein>
    <recommendedName>
        <fullName evidence="1">DUF397 domain-containing protein</fullName>
    </recommendedName>
</protein>
<evidence type="ECO:0000313" key="3">
    <source>
        <dbReference type="Proteomes" id="UP000572635"/>
    </source>
</evidence>